<sequence length="13" mass="1669">MLLLTIEYLRKLY</sequence>
<keyword evidence="2" id="KW-1185">Reference proteome</keyword>
<accession>A0A8H3VR99</accession>
<proteinExistence type="predicted"/>
<evidence type="ECO:0000313" key="1">
    <source>
        <dbReference type="EMBL" id="KAF0315001.1"/>
    </source>
</evidence>
<reference evidence="1 2" key="1">
    <citation type="submission" date="2019-12" db="EMBL/GenBank/DDBJ databases">
        <title>A genome sequence resource for the geographically widespread anthracnose pathogen Colletotrichum asianum.</title>
        <authorList>
            <person name="Meng Y."/>
        </authorList>
    </citation>
    <scope>NUCLEOTIDE SEQUENCE [LARGE SCALE GENOMIC DNA]</scope>
    <source>
        <strain evidence="1 2">ICMP 18580</strain>
    </source>
</reference>
<protein>
    <submittedName>
        <fullName evidence="1">Uncharacterized protein</fullName>
    </submittedName>
</protein>
<comment type="caution">
    <text evidence="1">The sequence shown here is derived from an EMBL/GenBank/DDBJ whole genome shotgun (WGS) entry which is preliminary data.</text>
</comment>
<name>A0A8H3VR99_9PEZI</name>
<organism evidence="1 2">
    <name type="scientific">Colletotrichum asianum</name>
    <dbReference type="NCBI Taxonomy" id="702518"/>
    <lineage>
        <taxon>Eukaryota</taxon>
        <taxon>Fungi</taxon>
        <taxon>Dikarya</taxon>
        <taxon>Ascomycota</taxon>
        <taxon>Pezizomycotina</taxon>
        <taxon>Sordariomycetes</taxon>
        <taxon>Hypocreomycetidae</taxon>
        <taxon>Glomerellales</taxon>
        <taxon>Glomerellaceae</taxon>
        <taxon>Colletotrichum</taxon>
        <taxon>Colletotrichum gloeosporioides species complex</taxon>
    </lineage>
</organism>
<dbReference type="EMBL" id="WOWK01000250">
    <property type="protein sequence ID" value="KAF0315001.1"/>
    <property type="molecule type" value="Genomic_DNA"/>
</dbReference>
<gene>
    <name evidence="1" type="ORF">GQ607_017764</name>
</gene>
<dbReference type="Proteomes" id="UP000434172">
    <property type="component" value="Unassembled WGS sequence"/>
</dbReference>
<evidence type="ECO:0000313" key="2">
    <source>
        <dbReference type="Proteomes" id="UP000434172"/>
    </source>
</evidence>